<proteinExistence type="predicted"/>
<keyword evidence="1" id="KW-0732">Signal</keyword>
<dbReference type="InterPro" id="IPR011042">
    <property type="entry name" value="6-blade_b-propeller_TolB-like"/>
</dbReference>
<dbReference type="Proteomes" id="UP000753802">
    <property type="component" value="Unassembled WGS sequence"/>
</dbReference>
<dbReference type="SUPFAM" id="SSF50952">
    <property type="entry name" value="Soluble quinoprotein glucose dehydrogenase"/>
    <property type="match status" value="1"/>
</dbReference>
<sequence>MLRRWIAAVVFLFSFSGGSAQPALEPQQVSLANGKTFRLYIPKGYHVSVAANVANRLRFLAKSPDGQLFATDMYNRGDNKKGKVYLFENWDDKTKQFTTQTVFAENLHNPNQVMFYTDGGVHYIYIAETGKLSRFEYRAGDKKLRGAAQVLARFPDYGLDYKYGGWHLTRSLAQHNGKIYVSVGSSCNACIEKEEVRATIVEMNPDGTGRRTFATGVRNAVGIKWLGNQFWATFMGRDLLGPDKPEDLFGTVYTGRFYGWPYYFQYKEKIYPDKAMMDSAKTNHIAVPPPPPVAWVGFSAHTAPLGFDRFDGFNDPLLKDKFVVALHGSTTVSRHRGNSVVVVTGKNKYVEIVSGFLTGNNENDRHGRPCDVMMNDRNSFFVTDDKNGILYYIWK</sequence>
<evidence type="ECO:0000313" key="3">
    <source>
        <dbReference type="Proteomes" id="UP000753802"/>
    </source>
</evidence>
<evidence type="ECO:0000256" key="1">
    <source>
        <dbReference type="SAM" id="SignalP"/>
    </source>
</evidence>
<keyword evidence="3" id="KW-1185">Reference proteome</keyword>
<evidence type="ECO:0000313" key="2">
    <source>
        <dbReference type="EMBL" id="NCI50255.1"/>
    </source>
</evidence>
<gene>
    <name evidence="2" type="ORF">GWC95_09995</name>
</gene>
<dbReference type="InterPro" id="IPR011041">
    <property type="entry name" value="Quinoprot_gluc/sorb_DH_b-prop"/>
</dbReference>
<reference evidence="2 3" key="1">
    <citation type="submission" date="2020-01" db="EMBL/GenBank/DDBJ databases">
        <title>Genome analysis.</title>
        <authorList>
            <person name="Wu S."/>
            <person name="Wang G."/>
        </authorList>
    </citation>
    <scope>NUCLEOTIDE SEQUENCE [LARGE SCALE GENOMIC DNA]</scope>
    <source>
        <strain evidence="2 3">SYL130</strain>
    </source>
</reference>
<comment type="caution">
    <text evidence="2">The sequence shown here is derived from an EMBL/GenBank/DDBJ whole genome shotgun (WGS) entry which is preliminary data.</text>
</comment>
<accession>A0ABW9ZZ34</accession>
<protein>
    <submittedName>
        <fullName evidence="2">Glucose/sorbosone dehydrogenase</fullName>
    </submittedName>
</protein>
<feature type="chain" id="PRO_5047504382" evidence="1">
    <location>
        <begin position="21"/>
        <end position="395"/>
    </location>
</feature>
<dbReference type="Gene3D" id="2.120.10.30">
    <property type="entry name" value="TolB, C-terminal domain"/>
    <property type="match status" value="1"/>
</dbReference>
<feature type="signal peptide" evidence="1">
    <location>
        <begin position="1"/>
        <end position="20"/>
    </location>
</feature>
<dbReference type="EMBL" id="JAACJS010000012">
    <property type="protein sequence ID" value="NCI50255.1"/>
    <property type="molecule type" value="Genomic_DNA"/>
</dbReference>
<dbReference type="RefSeq" id="WP_161818561.1">
    <property type="nucleotide sequence ID" value="NZ_JAACJS010000012.1"/>
</dbReference>
<name>A0ABW9ZZ34_9BACT</name>
<organism evidence="2 3">
    <name type="scientific">Sediminibacterium roseum</name>
    <dbReference type="NCBI Taxonomy" id="1978412"/>
    <lineage>
        <taxon>Bacteria</taxon>
        <taxon>Pseudomonadati</taxon>
        <taxon>Bacteroidota</taxon>
        <taxon>Chitinophagia</taxon>
        <taxon>Chitinophagales</taxon>
        <taxon>Chitinophagaceae</taxon>
        <taxon>Sediminibacterium</taxon>
    </lineage>
</organism>